<dbReference type="PANTHER" id="PTHR38007:SF1">
    <property type="entry name" value="CRISPR SYSTEM CMS PROTEIN CSM5"/>
    <property type="match status" value="1"/>
</dbReference>
<evidence type="ECO:0000256" key="4">
    <source>
        <dbReference type="ARBA" id="ARBA00022884"/>
    </source>
</evidence>
<comment type="similarity">
    <text evidence="2">Belongs to the CRISPR-associated Csm5 family.</text>
</comment>
<evidence type="ECO:0000259" key="7">
    <source>
        <dbReference type="Pfam" id="PF03787"/>
    </source>
</evidence>
<sequence length="371" mass="42466">MILEAISPVHVGSGDTLTVVDILPGKNGTIHILDTEGLLERLIELGADMEEILDELRNVESGGSHYIWERYLKRYGIAPGDVSRYILPVNGSIRPKSMKIWEFIKTSGKPYVPGSSLKGPIRTAVFYEVIKDRARELDAFLNGLLEMRRVSPKWVGERLETLVFGYARRGNDRRYEPKHDPMRALVIRDGKPFGPKHLTVYEVATVGAGRIPQYVEGIEGLSVEMELRIDGELLERGLKTGTFNGLLAEEMSGKEDFENLIWRAVDSFSREIISFELRRDQLKKYDSFSGDIERFYRGLKGLNGHRLRLGWGSGWYSMTLGALFFDSHMFEYIRRKLKLGRNPVTKRLSSDFPRTRRVANRKPMGWVLLRE</sequence>
<dbReference type="AlphaFoldDB" id="A0A117ITJ0"/>
<keyword evidence="5" id="KW-0051">Antiviral defense</keyword>
<dbReference type="NCBIfam" id="TIGR01899">
    <property type="entry name" value="cas_TM1807_csm5"/>
    <property type="match status" value="1"/>
</dbReference>
<evidence type="ECO:0000256" key="3">
    <source>
        <dbReference type="ARBA" id="ARBA00016113"/>
    </source>
</evidence>
<feature type="domain" description="CRISPR type III-associated protein" evidence="7">
    <location>
        <begin position="3"/>
        <end position="316"/>
    </location>
</feature>
<reference evidence="8 9" key="1">
    <citation type="submission" date="2015-10" db="EMBL/GenBank/DDBJ databases">
        <title>Draft genome sequence of Thermococcus celericrescens strain DSM 17994.</title>
        <authorList>
            <person name="Hong S.-J."/>
            <person name="Park C.-E."/>
            <person name="Shin J.-H."/>
        </authorList>
    </citation>
    <scope>NUCLEOTIDE SEQUENCE [LARGE SCALE GENOMIC DNA]</scope>
    <source>
        <strain evidence="8 9">DSM 17994</strain>
    </source>
</reference>
<dbReference type="Proteomes" id="UP000053462">
    <property type="component" value="Unassembled WGS sequence"/>
</dbReference>
<protein>
    <recommendedName>
        <fullName evidence="3">CRISPR system Cms protein Csm5</fullName>
    </recommendedName>
    <alternativeName>
        <fullName evidence="6">CRISPR type III A-associated protein Csm5</fullName>
    </alternativeName>
</protein>
<dbReference type="EMBL" id="LLYW01000013">
    <property type="protein sequence ID" value="KUH33939.1"/>
    <property type="molecule type" value="Genomic_DNA"/>
</dbReference>
<evidence type="ECO:0000256" key="6">
    <source>
        <dbReference type="ARBA" id="ARBA00031720"/>
    </source>
</evidence>
<evidence type="ECO:0000313" key="8">
    <source>
        <dbReference type="EMBL" id="KUH33939.1"/>
    </source>
</evidence>
<dbReference type="GO" id="GO:0051607">
    <property type="term" value="P:defense response to virus"/>
    <property type="evidence" value="ECO:0007669"/>
    <property type="project" value="UniProtKB-KW"/>
</dbReference>
<evidence type="ECO:0000256" key="2">
    <source>
        <dbReference type="ARBA" id="ARBA00006680"/>
    </source>
</evidence>
<gene>
    <name evidence="8" type="ORF">APY94_04205</name>
</gene>
<keyword evidence="9" id="KW-1185">Reference proteome</keyword>
<evidence type="ECO:0000256" key="5">
    <source>
        <dbReference type="ARBA" id="ARBA00023118"/>
    </source>
</evidence>
<comment type="function">
    <text evidence="1">This subunit might be involved in maturation of a crRNA intermediate to its mature form.</text>
</comment>
<organism evidence="8 9">
    <name type="scientific">Thermococcus celericrescens</name>
    <dbReference type="NCBI Taxonomy" id="227598"/>
    <lineage>
        <taxon>Archaea</taxon>
        <taxon>Methanobacteriati</taxon>
        <taxon>Methanobacteriota</taxon>
        <taxon>Thermococci</taxon>
        <taxon>Thermococcales</taxon>
        <taxon>Thermococcaceae</taxon>
        <taxon>Thermococcus</taxon>
    </lineage>
</organism>
<evidence type="ECO:0000256" key="1">
    <source>
        <dbReference type="ARBA" id="ARBA00003088"/>
    </source>
</evidence>
<evidence type="ECO:0000313" key="9">
    <source>
        <dbReference type="Proteomes" id="UP000053462"/>
    </source>
</evidence>
<comment type="caution">
    <text evidence="8">The sequence shown here is derived from an EMBL/GenBank/DDBJ whole genome shotgun (WGS) entry which is preliminary data.</text>
</comment>
<dbReference type="OrthoDB" id="86248at2157"/>
<dbReference type="GO" id="GO:0003723">
    <property type="term" value="F:RNA binding"/>
    <property type="evidence" value="ECO:0007669"/>
    <property type="project" value="UniProtKB-KW"/>
</dbReference>
<keyword evidence="4" id="KW-0694">RNA-binding</keyword>
<proteinExistence type="inferred from homology"/>
<dbReference type="PANTHER" id="PTHR38007">
    <property type="entry name" value="CRISPR SYSTEM CMS PROTEIN CSM5"/>
    <property type="match status" value="1"/>
</dbReference>
<dbReference type="Pfam" id="PF03787">
    <property type="entry name" value="RAMPs"/>
    <property type="match status" value="1"/>
</dbReference>
<name>A0A117ITJ0_9EURY</name>
<accession>A0A117ITJ0</accession>
<dbReference type="RefSeq" id="WP_058938447.1">
    <property type="nucleotide sequence ID" value="NZ_LLYW01000013.1"/>
</dbReference>
<dbReference type="InterPro" id="IPR005537">
    <property type="entry name" value="RAMP_III_fam"/>
</dbReference>
<dbReference type="InterPro" id="IPR010173">
    <property type="entry name" value="CRISPR-assoc_Csm5"/>
</dbReference>
<dbReference type="STRING" id="227598.APY94_04205"/>